<feature type="transmembrane region" description="Helical" evidence="12">
    <location>
        <begin position="256"/>
        <end position="272"/>
    </location>
</feature>
<keyword evidence="6 12" id="KW-0812">Transmembrane</keyword>
<name>A0A4P9Z148_9FUNG</name>
<keyword evidence="4 12" id="KW-0328">Glycosyltransferase</keyword>
<feature type="transmembrane region" description="Helical" evidence="12">
    <location>
        <begin position="278"/>
        <end position="297"/>
    </location>
</feature>
<evidence type="ECO:0000256" key="7">
    <source>
        <dbReference type="ARBA" id="ARBA00022824"/>
    </source>
</evidence>
<keyword evidence="5 13" id="KW-0808">Transferase</keyword>
<evidence type="ECO:0000256" key="1">
    <source>
        <dbReference type="ARBA" id="ARBA00004477"/>
    </source>
</evidence>
<dbReference type="InterPro" id="IPR005599">
    <property type="entry name" value="GPI_mannosylTrfase"/>
</dbReference>
<dbReference type="AlphaFoldDB" id="A0A4P9Z148"/>
<comment type="subcellular location">
    <subcellularLocation>
        <location evidence="1 12">Endoplasmic reticulum membrane</location>
        <topology evidence="1 12">Multi-pass membrane protein</topology>
    </subcellularLocation>
</comment>
<feature type="transmembrane region" description="Helical" evidence="12">
    <location>
        <begin position="309"/>
        <end position="331"/>
    </location>
</feature>
<proteinExistence type="inferred from homology"/>
<comment type="function">
    <text evidence="10">Mannosyltransferase that operates in the biosynthetic pathway of dolichol-linked oligosaccharides, the glycan precursors employed in protein asparagine (N)-glycosylation. The assembly of dolichol-linked oligosaccharides begins on the cytosolic side of the endoplasmic reticulum membrane and finishes in its lumen. The sequential addition of sugars to dolichol pyrophosphate produces dolichol-linked oligosaccharides containing fourteen sugars, including two GlcNAcs, nine mannoses and three glucoses. Once assembled, the oligosaccharide is transferred from the lipid to nascent proteins by oligosaccharyltransferases. In the lumen of the endoplasmic reticulum, adds the eighth mannose residue in an alpha-1,6 linkage onto Man(7)GlcNAc(2)-PP-dolichol to produce Man(8)GlcNAc(2)-PP-dolichol.</text>
</comment>
<evidence type="ECO:0000256" key="6">
    <source>
        <dbReference type="ARBA" id="ARBA00022692"/>
    </source>
</evidence>
<keyword evidence="14" id="KW-1185">Reference proteome</keyword>
<evidence type="ECO:0000256" key="10">
    <source>
        <dbReference type="ARBA" id="ARBA00044721"/>
    </source>
</evidence>
<dbReference type="UniPathway" id="UPA00378"/>
<keyword evidence="9 12" id="KW-0472">Membrane</keyword>
<sequence>MGDKAASQNKQHGRRAGWRPDIIDLLLVCLASFHVIVAPFTKVEEQFNVEALHDLLYHGWSRLDKYNHTAYPGPVPRTFIGPLFLYSMVKPVQAIWYYIDPAVPKVYLLVLVTVAFAYWLEGVAGGKRSAAHIYTALRIILVAGLWFRSELAALFVPWVLLELFSRRIELVPAIRSSLWAALYAIPLTVAVDSYFWQKFPKWPEFDVFWFNAIDLRSSEWGVSPWHAYFTTLIPRILHVALPLAAYGAWSNRGVRTLLWPMLVFVSLYSALGHKEWRFIMYIAPIVNLAAAVGLAQLFSRQSKHIAYRLWLGIAAAGLCAALIAQAGMLYISSLNYPGGYAVAAFHKLEANQTSVYMHMDVLTHMTGGSGFSQQRDDWRYSRNESHQAPEEYEQYTHLVTEFPAFHSKAFEQLAAVRGLAGIRIKRPREYIDHIAAFLRERSDDARQLE</sequence>
<dbReference type="GO" id="GO:0005789">
    <property type="term" value="C:endoplasmic reticulum membrane"/>
    <property type="evidence" value="ECO:0007669"/>
    <property type="project" value="UniProtKB-SubCell"/>
</dbReference>
<accession>A0A4P9Z148</accession>
<evidence type="ECO:0000313" key="14">
    <source>
        <dbReference type="Proteomes" id="UP000278143"/>
    </source>
</evidence>
<dbReference type="GO" id="GO:0006487">
    <property type="term" value="P:protein N-linked glycosylation"/>
    <property type="evidence" value="ECO:0007669"/>
    <property type="project" value="TreeGrafter"/>
</dbReference>
<dbReference type="OrthoDB" id="19039at2759"/>
<keyword evidence="8 12" id="KW-1133">Transmembrane helix</keyword>
<evidence type="ECO:0000256" key="4">
    <source>
        <dbReference type="ARBA" id="ARBA00022676"/>
    </source>
</evidence>
<gene>
    <name evidence="13" type="ORF">SYNPS1DRAFT_22880</name>
</gene>
<feature type="transmembrane region" description="Helical" evidence="12">
    <location>
        <begin position="225"/>
        <end position="249"/>
    </location>
</feature>
<comment type="catalytic activity">
    <reaction evidence="11">
        <text>an alpha-D-Man-(1-&gt;2)-alpha-D-Man-(1-&gt;2)-alpha-D-Man-(1-&gt;3)-[alpha-D-Man-(1-&gt;2)-alpha-D-Man-(1-&gt;3)-alpha-D-Man-(1-&gt;6)]-beta-D-Man-(1-&gt;4)-beta-D-GlcNAc-(1-&gt;4)-alpha-D-GlcNAc-diphospho-di-trans,poly-cis-dolichol + a di-trans,poly-cis-dolichyl beta-D-mannosyl phosphate = an alpha-D-Man-(1-&gt;2)-alpha-D-Man-(1-&gt;2)-alpha-D-Man-(1-&gt;3)-[alpha-D-Man-(1-&gt;2)-alpha-D-Man-(1-&gt;3)-[alpha-D-Man-(1-&gt;6)]-alpha-D-Man-(1-&gt;6)]-beta-D-Man-(1-&gt;4)-beta-D-GlcNAc-(1-&gt;4)-alpha-D-GlcNAc-diphospho-di-trans,poly-cis-dolichol + a di-trans,poly-cis-dolichyl phosphate + H(+)</text>
        <dbReference type="Rhea" id="RHEA:29535"/>
        <dbReference type="Rhea" id="RHEA-COMP:19498"/>
        <dbReference type="Rhea" id="RHEA-COMP:19501"/>
        <dbReference type="Rhea" id="RHEA-COMP:19518"/>
        <dbReference type="Rhea" id="RHEA-COMP:19519"/>
        <dbReference type="ChEBI" id="CHEBI:15378"/>
        <dbReference type="ChEBI" id="CHEBI:57683"/>
        <dbReference type="ChEBI" id="CHEBI:58211"/>
        <dbReference type="ChEBI" id="CHEBI:132517"/>
        <dbReference type="ChEBI" id="CHEBI:132519"/>
        <dbReference type="EC" id="2.4.1.260"/>
    </reaction>
    <physiologicalReaction direction="left-to-right" evidence="11">
        <dbReference type="Rhea" id="RHEA:29536"/>
    </physiologicalReaction>
</comment>
<keyword evidence="7 12" id="KW-0256">Endoplasmic reticulum</keyword>
<evidence type="ECO:0000256" key="11">
    <source>
        <dbReference type="ARBA" id="ARBA00048899"/>
    </source>
</evidence>
<dbReference type="Proteomes" id="UP000278143">
    <property type="component" value="Unassembled WGS sequence"/>
</dbReference>
<feature type="transmembrane region" description="Helical" evidence="12">
    <location>
        <begin position="136"/>
        <end position="161"/>
    </location>
</feature>
<evidence type="ECO:0000256" key="9">
    <source>
        <dbReference type="ARBA" id="ARBA00023136"/>
    </source>
</evidence>
<evidence type="ECO:0000256" key="3">
    <source>
        <dbReference type="ARBA" id="ARBA00007063"/>
    </source>
</evidence>
<evidence type="ECO:0000256" key="2">
    <source>
        <dbReference type="ARBA" id="ARBA00004922"/>
    </source>
</evidence>
<evidence type="ECO:0000256" key="5">
    <source>
        <dbReference type="ARBA" id="ARBA00022679"/>
    </source>
</evidence>
<feature type="transmembrane region" description="Helical" evidence="12">
    <location>
        <begin position="173"/>
        <end position="196"/>
    </location>
</feature>
<comment type="similarity">
    <text evidence="3 12">Belongs to the glycosyltransferase 22 family.</text>
</comment>
<reference evidence="14" key="1">
    <citation type="journal article" date="2018" name="Nat. Microbiol.">
        <title>Leveraging single-cell genomics to expand the fungal tree of life.</title>
        <authorList>
            <person name="Ahrendt S.R."/>
            <person name="Quandt C.A."/>
            <person name="Ciobanu D."/>
            <person name="Clum A."/>
            <person name="Salamov A."/>
            <person name="Andreopoulos B."/>
            <person name="Cheng J.F."/>
            <person name="Woyke T."/>
            <person name="Pelin A."/>
            <person name="Henrissat B."/>
            <person name="Reynolds N.K."/>
            <person name="Benny G.L."/>
            <person name="Smith M.E."/>
            <person name="James T.Y."/>
            <person name="Grigoriev I.V."/>
        </authorList>
    </citation>
    <scope>NUCLEOTIDE SEQUENCE [LARGE SCALE GENOMIC DNA]</scope>
    <source>
        <strain evidence="14">Benny S71-1</strain>
    </source>
</reference>
<evidence type="ECO:0000256" key="12">
    <source>
        <dbReference type="RuleBase" id="RU363075"/>
    </source>
</evidence>
<dbReference type="GO" id="GO:0052917">
    <property type="term" value="F:dol-P-Man:Man(7)GlcNAc(2)-PP-Dol alpha-1,6-mannosyltransferase activity"/>
    <property type="evidence" value="ECO:0007669"/>
    <property type="project" value="UniProtKB-EC"/>
</dbReference>
<dbReference type="EC" id="2.4.1.-" evidence="12"/>
<protein>
    <recommendedName>
        <fullName evidence="12">Mannosyltransferase</fullName>
        <ecNumber evidence="12">2.4.1.-</ecNumber>
    </recommendedName>
</protein>
<dbReference type="PANTHER" id="PTHR22760">
    <property type="entry name" value="GLYCOSYLTRANSFERASE"/>
    <property type="match status" value="1"/>
</dbReference>
<organism evidence="13 14">
    <name type="scientific">Syncephalis pseudoplumigaleata</name>
    <dbReference type="NCBI Taxonomy" id="1712513"/>
    <lineage>
        <taxon>Eukaryota</taxon>
        <taxon>Fungi</taxon>
        <taxon>Fungi incertae sedis</taxon>
        <taxon>Zoopagomycota</taxon>
        <taxon>Zoopagomycotina</taxon>
        <taxon>Zoopagomycetes</taxon>
        <taxon>Zoopagales</taxon>
        <taxon>Piptocephalidaceae</taxon>
        <taxon>Syncephalis</taxon>
    </lineage>
</organism>
<evidence type="ECO:0000256" key="8">
    <source>
        <dbReference type="ARBA" id="ARBA00022989"/>
    </source>
</evidence>
<evidence type="ECO:0000313" key="13">
    <source>
        <dbReference type="EMBL" id="RKP25110.1"/>
    </source>
</evidence>
<dbReference type="Pfam" id="PF03901">
    <property type="entry name" value="Glyco_transf_22"/>
    <property type="match status" value="1"/>
</dbReference>
<comment type="pathway">
    <text evidence="2">Protein modification; protein glycosylation.</text>
</comment>
<dbReference type="PANTHER" id="PTHR22760:SF1">
    <property type="entry name" value="DOL-P-MAN:MAN(7)GLCNAC(2)-PP-DOL ALPHA-1,6-MANNOSYLTRANSFERASE"/>
    <property type="match status" value="1"/>
</dbReference>
<feature type="transmembrane region" description="Helical" evidence="12">
    <location>
        <begin position="106"/>
        <end position="124"/>
    </location>
</feature>
<dbReference type="EMBL" id="KZ989880">
    <property type="protein sequence ID" value="RKP25110.1"/>
    <property type="molecule type" value="Genomic_DNA"/>
</dbReference>